<dbReference type="InterPro" id="IPR003892">
    <property type="entry name" value="CUE"/>
</dbReference>
<keyword evidence="5" id="KW-1185">Reference proteome</keyword>
<evidence type="ECO:0000313" key="4">
    <source>
        <dbReference type="EMBL" id="KAF2669516.1"/>
    </source>
</evidence>
<evidence type="ECO:0000256" key="2">
    <source>
        <dbReference type="SAM" id="Phobius"/>
    </source>
</evidence>
<dbReference type="AlphaFoldDB" id="A0A6A6UD04"/>
<reference evidence="4" key="1">
    <citation type="journal article" date="2020" name="Stud. Mycol.">
        <title>101 Dothideomycetes genomes: a test case for predicting lifestyles and emergence of pathogens.</title>
        <authorList>
            <person name="Haridas S."/>
            <person name="Albert R."/>
            <person name="Binder M."/>
            <person name="Bloem J."/>
            <person name="Labutti K."/>
            <person name="Salamov A."/>
            <person name="Andreopoulos B."/>
            <person name="Baker S."/>
            <person name="Barry K."/>
            <person name="Bills G."/>
            <person name="Bluhm B."/>
            <person name="Cannon C."/>
            <person name="Castanera R."/>
            <person name="Culley D."/>
            <person name="Daum C."/>
            <person name="Ezra D."/>
            <person name="Gonzalez J."/>
            <person name="Henrissat B."/>
            <person name="Kuo A."/>
            <person name="Liang C."/>
            <person name="Lipzen A."/>
            <person name="Lutzoni F."/>
            <person name="Magnuson J."/>
            <person name="Mondo S."/>
            <person name="Nolan M."/>
            <person name="Ohm R."/>
            <person name="Pangilinan J."/>
            <person name="Park H.-J."/>
            <person name="Ramirez L."/>
            <person name="Alfaro M."/>
            <person name="Sun H."/>
            <person name="Tritt A."/>
            <person name="Yoshinaga Y."/>
            <person name="Zwiers L.-H."/>
            <person name="Turgeon B."/>
            <person name="Goodwin S."/>
            <person name="Spatafora J."/>
            <person name="Crous P."/>
            <person name="Grigoriev I."/>
        </authorList>
    </citation>
    <scope>NUCLEOTIDE SEQUENCE</scope>
    <source>
        <strain evidence="4">CBS 115976</strain>
    </source>
</reference>
<dbReference type="Proteomes" id="UP000799302">
    <property type="component" value="Unassembled WGS sequence"/>
</dbReference>
<dbReference type="Pfam" id="PF02845">
    <property type="entry name" value="CUE"/>
    <property type="match status" value="1"/>
</dbReference>
<keyword evidence="2" id="KW-0812">Transmembrane</keyword>
<feature type="domain" description="CUE" evidence="3">
    <location>
        <begin position="50"/>
        <end position="93"/>
    </location>
</feature>
<dbReference type="EMBL" id="MU004235">
    <property type="protein sequence ID" value="KAF2669516.1"/>
    <property type="molecule type" value="Genomic_DNA"/>
</dbReference>
<dbReference type="GO" id="GO:0043130">
    <property type="term" value="F:ubiquitin binding"/>
    <property type="evidence" value="ECO:0007669"/>
    <property type="project" value="InterPro"/>
</dbReference>
<name>A0A6A6UD04_9PEZI</name>
<dbReference type="PROSITE" id="PS51140">
    <property type="entry name" value="CUE"/>
    <property type="match status" value="1"/>
</dbReference>
<feature type="region of interest" description="Disordered" evidence="1">
    <location>
        <begin position="138"/>
        <end position="162"/>
    </location>
</feature>
<feature type="compositionally biased region" description="Polar residues" evidence="1">
    <location>
        <begin position="151"/>
        <end position="162"/>
    </location>
</feature>
<accession>A0A6A6UD04</accession>
<evidence type="ECO:0000256" key="1">
    <source>
        <dbReference type="SAM" id="MobiDB-lite"/>
    </source>
</evidence>
<dbReference type="Gene3D" id="1.10.8.10">
    <property type="entry name" value="DNA helicase RuvA subunit, C-terminal domain"/>
    <property type="match status" value="1"/>
</dbReference>
<evidence type="ECO:0000313" key="5">
    <source>
        <dbReference type="Proteomes" id="UP000799302"/>
    </source>
</evidence>
<sequence>MADPTEATLNIPQIAVLLVISFLAIRWVLAPRAEPAPGSSARSATDGPRANPQHVETISQMFPQADQRAIMWDLMRNNNNPAITTERLITGRGLATPPQSFQPVLLTGSTPTPSASRVLDKSGPDLIQRYNLSAKLAEQAEQEEADKTKPKWSTNKTERQTLLQKRREEMILAARRKMLEKEKASS</sequence>
<dbReference type="SMART" id="SM00546">
    <property type="entry name" value="CUE"/>
    <property type="match status" value="1"/>
</dbReference>
<dbReference type="OrthoDB" id="3824970at2759"/>
<protein>
    <recommendedName>
        <fullName evidence="3">CUE domain-containing protein</fullName>
    </recommendedName>
</protein>
<keyword evidence="2" id="KW-1133">Transmembrane helix</keyword>
<proteinExistence type="predicted"/>
<keyword evidence="2" id="KW-0472">Membrane</keyword>
<gene>
    <name evidence="4" type="ORF">BT63DRAFT_263243</name>
</gene>
<organism evidence="4 5">
    <name type="scientific">Microthyrium microscopicum</name>
    <dbReference type="NCBI Taxonomy" id="703497"/>
    <lineage>
        <taxon>Eukaryota</taxon>
        <taxon>Fungi</taxon>
        <taxon>Dikarya</taxon>
        <taxon>Ascomycota</taxon>
        <taxon>Pezizomycotina</taxon>
        <taxon>Dothideomycetes</taxon>
        <taxon>Dothideomycetes incertae sedis</taxon>
        <taxon>Microthyriales</taxon>
        <taxon>Microthyriaceae</taxon>
        <taxon>Microthyrium</taxon>
    </lineage>
</organism>
<evidence type="ECO:0000259" key="3">
    <source>
        <dbReference type="PROSITE" id="PS51140"/>
    </source>
</evidence>
<feature type="transmembrane region" description="Helical" evidence="2">
    <location>
        <begin position="12"/>
        <end position="29"/>
    </location>
</feature>